<evidence type="ECO:0000259" key="3">
    <source>
        <dbReference type="PROSITE" id="PS50024"/>
    </source>
</evidence>
<organism evidence="4 5">
    <name type="scientific">Branchiostoma floridae</name>
    <name type="common">Florida lancelet</name>
    <name type="synonym">Amphioxus</name>
    <dbReference type="NCBI Taxonomy" id="7739"/>
    <lineage>
        <taxon>Eukaryota</taxon>
        <taxon>Metazoa</taxon>
        <taxon>Chordata</taxon>
        <taxon>Cephalochordata</taxon>
        <taxon>Leptocardii</taxon>
        <taxon>Amphioxiformes</taxon>
        <taxon>Branchiostomatidae</taxon>
        <taxon>Branchiostoma</taxon>
    </lineage>
</organism>
<protein>
    <submittedName>
        <fullName evidence="5">Mucin-17-like</fullName>
    </submittedName>
</protein>
<dbReference type="GeneID" id="118423727"/>
<dbReference type="OrthoDB" id="10055523at2759"/>
<accession>A0A9J7N2L4</accession>
<gene>
    <name evidence="5" type="primary">LOC118423727</name>
</gene>
<dbReference type="PROSITE" id="PS50024">
    <property type="entry name" value="SEA"/>
    <property type="match status" value="1"/>
</dbReference>
<dbReference type="KEGG" id="bfo:118423727"/>
<feature type="transmembrane region" description="Helical" evidence="2">
    <location>
        <begin position="324"/>
        <end position="349"/>
    </location>
</feature>
<dbReference type="SUPFAM" id="SSF82671">
    <property type="entry name" value="SEA domain"/>
    <property type="match status" value="1"/>
</dbReference>
<evidence type="ECO:0000313" key="5">
    <source>
        <dbReference type="RefSeq" id="XP_035687815.1"/>
    </source>
</evidence>
<keyword evidence="4" id="KW-1185">Reference proteome</keyword>
<dbReference type="InterPro" id="IPR036364">
    <property type="entry name" value="SEA_dom_sf"/>
</dbReference>
<dbReference type="PANTHER" id="PTHR15381:SF1">
    <property type="entry name" value="CHONDROITIN SULFATE PROTEOGLYCAN 5"/>
    <property type="match status" value="1"/>
</dbReference>
<dbReference type="PANTHER" id="PTHR15381">
    <property type="entry name" value="CHONDROITIN SULFATE PROTEOGLYCAN 5 -RELATED"/>
    <property type="match status" value="1"/>
</dbReference>
<reference evidence="4" key="1">
    <citation type="journal article" date="2020" name="Nat. Ecol. Evol.">
        <title>Deeply conserved synteny resolves early events in vertebrate evolution.</title>
        <authorList>
            <person name="Simakov O."/>
            <person name="Marletaz F."/>
            <person name="Yue J.X."/>
            <person name="O'Connell B."/>
            <person name="Jenkins J."/>
            <person name="Brandt A."/>
            <person name="Calef R."/>
            <person name="Tung C.H."/>
            <person name="Huang T.K."/>
            <person name="Schmutz J."/>
            <person name="Satoh N."/>
            <person name="Yu J.K."/>
            <person name="Putnam N.H."/>
            <person name="Green R.E."/>
            <person name="Rokhsar D.S."/>
        </authorList>
    </citation>
    <scope>NUCLEOTIDE SEQUENCE [LARGE SCALE GENOMIC DNA]</scope>
    <source>
        <strain evidence="4">S238N-H82</strain>
    </source>
</reference>
<feature type="region of interest" description="Disordered" evidence="1">
    <location>
        <begin position="85"/>
        <end position="126"/>
    </location>
</feature>
<evidence type="ECO:0000256" key="1">
    <source>
        <dbReference type="SAM" id="MobiDB-lite"/>
    </source>
</evidence>
<keyword evidence="2" id="KW-1133">Transmembrane helix</keyword>
<dbReference type="OMA" id="CHAGTCE"/>
<dbReference type="SMART" id="SM00200">
    <property type="entry name" value="SEA"/>
    <property type="match status" value="1"/>
</dbReference>
<proteinExistence type="predicted"/>
<evidence type="ECO:0000256" key="2">
    <source>
        <dbReference type="SAM" id="Phobius"/>
    </source>
</evidence>
<dbReference type="Proteomes" id="UP000001554">
    <property type="component" value="Chromosome 10"/>
</dbReference>
<dbReference type="Pfam" id="PF01390">
    <property type="entry name" value="SEA"/>
    <property type="match status" value="1"/>
</dbReference>
<name>A0A9J7N2L4_BRAFL</name>
<feature type="compositionally biased region" description="Low complexity" evidence="1">
    <location>
        <begin position="85"/>
        <end position="123"/>
    </location>
</feature>
<feature type="region of interest" description="Disordered" evidence="1">
    <location>
        <begin position="1"/>
        <end position="48"/>
    </location>
</feature>
<dbReference type="AlphaFoldDB" id="A0A9J7N2L4"/>
<evidence type="ECO:0000313" key="4">
    <source>
        <dbReference type="Proteomes" id="UP000001554"/>
    </source>
</evidence>
<dbReference type="InterPro" id="IPR000082">
    <property type="entry name" value="SEA_dom"/>
</dbReference>
<keyword evidence="2" id="KW-0472">Membrane</keyword>
<feature type="domain" description="SEA" evidence="3">
    <location>
        <begin position="128"/>
        <end position="238"/>
    </location>
</feature>
<keyword evidence="2" id="KW-0812">Transmembrane</keyword>
<dbReference type="RefSeq" id="XP_035687815.1">
    <property type="nucleotide sequence ID" value="XM_035831922.1"/>
</dbReference>
<reference evidence="5" key="2">
    <citation type="submission" date="2025-08" db="UniProtKB">
        <authorList>
            <consortium name="RefSeq"/>
        </authorList>
    </citation>
    <scope>IDENTIFICATION</scope>
    <source>
        <strain evidence="5">S238N-H82</strain>
        <tissue evidence="5">Testes</tissue>
    </source>
</reference>
<sequence length="479" mass="51235">MGTQAATTPAATTQAATTPTDTTPAATTQATTTQATTTQAGTTQAGTMGTKAATTQAATTQPTTTQATITQATTTQAVTMATTPATTPTATAPPNTTNETATTARTPTTVRPTTAAPRVTTPARPEPEQRIVPSVLSMQLDFTPALRDETSPVFVELSVEVTKSLTAIYIGIRGFIEIIIIGFVPGSVEARYVAVFAADQAESDSVIQEQARANLTAAIDGGNFNTSLNVTDAQALQRTTLTQEELDKVTTGSSFCTLTCGDGARCQLTAQSPSVLSAECVCEQDYCHAGTCEVIVDQGPRCTCPATMGSWYSGEKCDNVLTQLAIIGIAVGCLCFGLVCMCLAAVYLAKREKNFLRKEKKKERYRYEPPGIVLENYNVYNPEMGQPAFQRAALGRDDYREMGSEVDLFPAKSPLYTDSLRDRGRPRQGWNPSVNNLPAGQFKIPRPATAYDKVFPKDEDHCQSFEINFAQTGGEETKM</sequence>